<name>A0AAV7HI44_DENCH</name>
<protein>
    <submittedName>
        <fullName evidence="2">Uncharacterized protein</fullName>
    </submittedName>
</protein>
<proteinExistence type="predicted"/>
<dbReference type="Proteomes" id="UP000775213">
    <property type="component" value="Unassembled WGS sequence"/>
</dbReference>
<comment type="caution">
    <text evidence="2">The sequence shown here is derived from an EMBL/GenBank/DDBJ whole genome shotgun (WGS) entry which is preliminary data.</text>
</comment>
<dbReference type="EMBL" id="JAGFBR010000004">
    <property type="protein sequence ID" value="KAH0467977.1"/>
    <property type="molecule type" value="Genomic_DNA"/>
</dbReference>
<accession>A0AAV7HI44</accession>
<keyword evidence="3" id="KW-1185">Reference proteome</keyword>
<organism evidence="2 3">
    <name type="scientific">Dendrobium chrysotoxum</name>
    <name type="common">Orchid</name>
    <dbReference type="NCBI Taxonomy" id="161865"/>
    <lineage>
        <taxon>Eukaryota</taxon>
        <taxon>Viridiplantae</taxon>
        <taxon>Streptophyta</taxon>
        <taxon>Embryophyta</taxon>
        <taxon>Tracheophyta</taxon>
        <taxon>Spermatophyta</taxon>
        <taxon>Magnoliopsida</taxon>
        <taxon>Liliopsida</taxon>
        <taxon>Asparagales</taxon>
        <taxon>Orchidaceae</taxon>
        <taxon>Epidendroideae</taxon>
        <taxon>Malaxideae</taxon>
        <taxon>Dendrobiinae</taxon>
        <taxon>Dendrobium</taxon>
    </lineage>
</organism>
<gene>
    <name evidence="2" type="ORF">IEQ34_003010</name>
</gene>
<evidence type="ECO:0000313" key="2">
    <source>
        <dbReference type="EMBL" id="KAH0467977.1"/>
    </source>
</evidence>
<evidence type="ECO:0000256" key="1">
    <source>
        <dbReference type="SAM" id="MobiDB-lite"/>
    </source>
</evidence>
<reference evidence="2 3" key="1">
    <citation type="journal article" date="2021" name="Hortic Res">
        <title>Chromosome-scale assembly of the Dendrobium chrysotoxum genome enhances the understanding of orchid evolution.</title>
        <authorList>
            <person name="Zhang Y."/>
            <person name="Zhang G.Q."/>
            <person name="Zhang D."/>
            <person name="Liu X.D."/>
            <person name="Xu X.Y."/>
            <person name="Sun W.H."/>
            <person name="Yu X."/>
            <person name="Zhu X."/>
            <person name="Wang Z.W."/>
            <person name="Zhao X."/>
            <person name="Zhong W.Y."/>
            <person name="Chen H."/>
            <person name="Yin W.L."/>
            <person name="Huang T."/>
            <person name="Niu S.C."/>
            <person name="Liu Z.J."/>
        </authorList>
    </citation>
    <scope>NUCLEOTIDE SEQUENCE [LARGE SCALE GENOMIC DNA]</scope>
    <source>
        <strain evidence="2">Lindl</strain>
    </source>
</reference>
<evidence type="ECO:0000313" key="3">
    <source>
        <dbReference type="Proteomes" id="UP000775213"/>
    </source>
</evidence>
<feature type="region of interest" description="Disordered" evidence="1">
    <location>
        <begin position="1"/>
        <end position="24"/>
    </location>
</feature>
<sequence>MHLLELDKQLSTSGSSHDPKSPRQLKSLQAKTGNLTKNVNDYKTQYAHEISLPLKNTSDSDSRSWVLNLFSKRKDNSFDHCNHFRALV</sequence>
<dbReference type="AlphaFoldDB" id="A0AAV7HI44"/>